<feature type="transmembrane region" description="Helical" evidence="5">
    <location>
        <begin position="225"/>
        <end position="242"/>
    </location>
</feature>
<comment type="subcellular location">
    <subcellularLocation>
        <location evidence="1">Membrane</location>
        <topology evidence="1">Multi-pass membrane protein</topology>
    </subcellularLocation>
</comment>
<dbReference type="Gene3D" id="1.20.58.390">
    <property type="entry name" value="Neurotransmitter-gated ion-channel transmembrane domain"/>
    <property type="match status" value="1"/>
</dbReference>
<feature type="signal peptide" evidence="6">
    <location>
        <begin position="1"/>
        <end position="18"/>
    </location>
</feature>
<dbReference type="EMBL" id="OV696694">
    <property type="protein sequence ID" value="CAH1274679.1"/>
    <property type="molecule type" value="Genomic_DNA"/>
</dbReference>
<keyword evidence="9" id="KW-1185">Reference proteome</keyword>
<name>A0A8K0EZE2_BRALA</name>
<evidence type="ECO:0000256" key="2">
    <source>
        <dbReference type="ARBA" id="ARBA00022692"/>
    </source>
</evidence>
<dbReference type="AlphaFoldDB" id="A0A8K0EZE2"/>
<proteinExistence type="predicted"/>
<dbReference type="Pfam" id="PF02931">
    <property type="entry name" value="Neur_chan_LBD"/>
    <property type="match status" value="1"/>
</dbReference>
<feature type="transmembrane region" description="Helical" evidence="5">
    <location>
        <begin position="286"/>
        <end position="307"/>
    </location>
</feature>
<keyword evidence="3 5" id="KW-1133">Transmembrane helix</keyword>
<sequence length="356" mass="40969">MCRLAVAMIRVLITPTLFSLRDIDTVKQEFSAELWYEIFYKDPKLSGIKVREKVNWGDQWDPRIQLRNTVRIDKMESKQNLIPVVGDDVPIVHEFRKVTATFKVDMDLTDFPFDKQKLTVQLMSGWSTKRVELRKNYGSNDVITEEDFSDKEQWEVCGYLDCKNDEKINKQFKESYGYPLYNITAHVQRRTLFYMFNIVLILFLITALTFTTFSVRTDYRLSNTFTLLLTTVAIKLVVSQYLPTVSYMTLLDKYVVVCILFQSGVALQNAVASALPEDSVKLCDQISAAALVVFVIVAHLVFGIIIWKTVSNNRKEVQTVEENAKVRQITSLLFLHLTGSIYISSHKIFCNANSSN</sequence>
<dbReference type="PANTHER" id="PTHR18945">
    <property type="entry name" value="NEUROTRANSMITTER GATED ION CHANNEL"/>
    <property type="match status" value="1"/>
</dbReference>
<evidence type="ECO:0000256" key="1">
    <source>
        <dbReference type="ARBA" id="ARBA00004141"/>
    </source>
</evidence>
<dbReference type="SUPFAM" id="SSF63712">
    <property type="entry name" value="Nicotinic receptor ligand binding domain-like"/>
    <property type="match status" value="1"/>
</dbReference>
<protein>
    <submittedName>
        <fullName evidence="8">CHRNA9 protein</fullName>
    </submittedName>
</protein>
<dbReference type="GO" id="GO:0005230">
    <property type="term" value="F:extracellular ligand-gated monoatomic ion channel activity"/>
    <property type="evidence" value="ECO:0007669"/>
    <property type="project" value="InterPro"/>
</dbReference>
<dbReference type="FunFam" id="2.70.170.10:FF:000053">
    <property type="entry name" value="Predicted protein"/>
    <property type="match status" value="1"/>
</dbReference>
<evidence type="ECO:0000259" key="7">
    <source>
        <dbReference type="Pfam" id="PF02931"/>
    </source>
</evidence>
<dbReference type="GO" id="GO:0016020">
    <property type="term" value="C:membrane"/>
    <property type="evidence" value="ECO:0007669"/>
    <property type="project" value="UniProtKB-SubCell"/>
</dbReference>
<dbReference type="SUPFAM" id="SSF90112">
    <property type="entry name" value="Neurotransmitter-gated ion-channel transmembrane pore"/>
    <property type="match status" value="1"/>
</dbReference>
<evidence type="ECO:0000313" key="9">
    <source>
        <dbReference type="Proteomes" id="UP000838412"/>
    </source>
</evidence>
<evidence type="ECO:0000313" key="8">
    <source>
        <dbReference type="EMBL" id="CAH1274679.1"/>
    </source>
</evidence>
<keyword evidence="2 5" id="KW-0812">Transmembrane</keyword>
<feature type="transmembrane region" description="Helical" evidence="5">
    <location>
        <begin position="192"/>
        <end position="213"/>
    </location>
</feature>
<feature type="chain" id="PRO_5035441336" evidence="6">
    <location>
        <begin position="19"/>
        <end position="356"/>
    </location>
</feature>
<accession>A0A8K0EZE2</accession>
<feature type="transmembrane region" description="Helical" evidence="5">
    <location>
        <begin position="254"/>
        <end position="274"/>
    </location>
</feature>
<dbReference type="GO" id="GO:0004888">
    <property type="term" value="F:transmembrane signaling receptor activity"/>
    <property type="evidence" value="ECO:0007669"/>
    <property type="project" value="InterPro"/>
</dbReference>
<keyword evidence="6" id="KW-0732">Signal</keyword>
<organism evidence="8 9">
    <name type="scientific">Branchiostoma lanceolatum</name>
    <name type="common">Common lancelet</name>
    <name type="synonym">Amphioxus lanceolatum</name>
    <dbReference type="NCBI Taxonomy" id="7740"/>
    <lineage>
        <taxon>Eukaryota</taxon>
        <taxon>Metazoa</taxon>
        <taxon>Chordata</taxon>
        <taxon>Cephalochordata</taxon>
        <taxon>Leptocardii</taxon>
        <taxon>Amphioxiformes</taxon>
        <taxon>Branchiostomatidae</taxon>
        <taxon>Branchiostoma</taxon>
    </lineage>
</organism>
<dbReference type="InterPro" id="IPR006201">
    <property type="entry name" value="Neur_channel"/>
</dbReference>
<evidence type="ECO:0000256" key="5">
    <source>
        <dbReference type="SAM" id="Phobius"/>
    </source>
</evidence>
<dbReference type="OrthoDB" id="5975154at2759"/>
<reference evidence="8" key="1">
    <citation type="submission" date="2022-01" db="EMBL/GenBank/DDBJ databases">
        <authorList>
            <person name="Braso-Vives M."/>
        </authorList>
    </citation>
    <scope>NUCLEOTIDE SEQUENCE</scope>
</reference>
<dbReference type="InterPro" id="IPR036734">
    <property type="entry name" value="Neur_chan_lig-bd_sf"/>
</dbReference>
<evidence type="ECO:0000256" key="6">
    <source>
        <dbReference type="SAM" id="SignalP"/>
    </source>
</evidence>
<feature type="domain" description="Neurotransmitter-gated ion-channel ligand-binding" evidence="7">
    <location>
        <begin position="9"/>
        <end position="191"/>
    </location>
</feature>
<gene>
    <name evidence="8" type="primary">CHRNA9</name>
    <name evidence="8" type="ORF">BLAG_LOCUS25621</name>
</gene>
<keyword evidence="4 5" id="KW-0472">Membrane</keyword>
<evidence type="ECO:0000256" key="3">
    <source>
        <dbReference type="ARBA" id="ARBA00022989"/>
    </source>
</evidence>
<dbReference type="Proteomes" id="UP000838412">
    <property type="component" value="Chromosome 9"/>
</dbReference>
<dbReference type="InterPro" id="IPR006202">
    <property type="entry name" value="Neur_chan_lig-bd"/>
</dbReference>
<dbReference type="Gene3D" id="2.70.170.10">
    <property type="entry name" value="Neurotransmitter-gated ion-channel ligand-binding domain"/>
    <property type="match status" value="1"/>
</dbReference>
<dbReference type="InterPro" id="IPR036719">
    <property type="entry name" value="Neuro-gated_channel_TM_sf"/>
</dbReference>
<dbReference type="InterPro" id="IPR038050">
    <property type="entry name" value="Neuro_actylchol_rec"/>
</dbReference>
<evidence type="ECO:0000256" key="4">
    <source>
        <dbReference type="ARBA" id="ARBA00023136"/>
    </source>
</evidence>